<organism evidence="2">
    <name type="scientific">Entomoneis paludosa</name>
    <dbReference type="NCBI Taxonomy" id="265537"/>
    <lineage>
        <taxon>Eukaryota</taxon>
        <taxon>Sar</taxon>
        <taxon>Stramenopiles</taxon>
        <taxon>Ochrophyta</taxon>
        <taxon>Bacillariophyta</taxon>
        <taxon>Bacillariophyceae</taxon>
        <taxon>Bacillariophycidae</taxon>
        <taxon>Entomoneidaceae</taxon>
        <taxon>Entomoneis</taxon>
    </lineage>
</organism>
<name>A0A7S2YS92_9STRA</name>
<accession>A0A7S2YS92</accession>
<feature type="region of interest" description="Disordered" evidence="1">
    <location>
        <begin position="50"/>
        <end position="113"/>
    </location>
</feature>
<proteinExistence type="predicted"/>
<dbReference type="AlphaFoldDB" id="A0A7S2YS92"/>
<feature type="compositionally biased region" description="Low complexity" evidence="1">
    <location>
        <begin position="58"/>
        <end position="78"/>
    </location>
</feature>
<evidence type="ECO:0000256" key="1">
    <source>
        <dbReference type="SAM" id="MobiDB-lite"/>
    </source>
</evidence>
<reference evidence="2" key="1">
    <citation type="submission" date="2021-01" db="EMBL/GenBank/DDBJ databases">
        <authorList>
            <person name="Corre E."/>
            <person name="Pelletier E."/>
            <person name="Niang G."/>
            <person name="Scheremetjew M."/>
            <person name="Finn R."/>
            <person name="Kale V."/>
            <person name="Holt S."/>
            <person name="Cochrane G."/>
            <person name="Meng A."/>
            <person name="Brown T."/>
            <person name="Cohen L."/>
        </authorList>
    </citation>
    <scope>NUCLEOTIDE SEQUENCE</scope>
    <source>
        <strain evidence="2">CCMP125</strain>
    </source>
</reference>
<sequence length="227" mass="24201">MRLKPDGVSNRAWMALTGQTLPVQDVAELIFRFGRLDDRDQVERLVRASRGETDEDGVQQQEPQPQQQQAAPEADIQQNHSMDTGDTLTTPSSDPFFRETQQQPTGAPRHDGLGTWGRLLGCLFPWMQESRPPDQIGSLAIESPVGPGALAGALVPLDGDGMPLPLNRMGGGSAVNDASLGSHGNASRSTVGLPLSEDNRPNPQEESQSGGGGPAYAGIFLGDHQSE</sequence>
<feature type="region of interest" description="Disordered" evidence="1">
    <location>
        <begin position="168"/>
        <end position="227"/>
    </location>
</feature>
<feature type="compositionally biased region" description="Polar residues" evidence="1">
    <location>
        <begin position="79"/>
        <end position="105"/>
    </location>
</feature>
<evidence type="ECO:0000313" key="2">
    <source>
        <dbReference type="EMBL" id="CAD9992522.1"/>
    </source>
</evidence>
<gene>
    <name evidence="2" type="ORF">APAL1065_LOCUS25923</name>
</gene>
<dbReference type="EMBL" id="HBHT01038564">
    <property type="protein sequence ID" value="CAD9992522.1"/>
    <property type="molecule type" value="Transcribed_RNA"/>
</dbReference>
<protein>
    <submittedName>
        <fullName evidence="2">Uncharacterized protein</fullName>
    </submittedName>
</protein>